<evidence type="ECO:0000313" key="1">
    <source>
        <dbReference type="EMBL" id="TNN29991.1"/>
    </source>
</evidence>
<evidence type="ECO:0000313" key="2">
    <source>
        <dbReference type="Proteomes" id="UP000314294"/>
    </source>
</evidence>
<name>A0A4Z2EN46_9TELE</name>
<organism evidence="1 2">
    <name type="scientific">Liparis tanakae</name>
    <name type="common">Tanaka's snailfish</name>
    <dbReference type="NCBI Taxonomy" id="230148"/>
    <lineage>
        <taxon>Eukaryota</taxon>
        <taxon>Metazoa</taxon>
        <taxon>Chordata</taxon>
        <taxon>Craniata</taxon>
        <taxon>Vertebrata</taxon>
        <taxon>Euteleostomi</taxon>
        <taxon>Actinopterygii</taxon>
        <taxon>Neopterygii</taxon>
        <taxon>Teleostei</taxon>
        <taxon>Neoteleostei</taxon>
        <taxon>Acanthomorphata</taxon>
        <taxon>Eupercaria</taxon>
        <taxon>Perciformes</taxon>
        <taxon>Cottioidei</taxon>
        <taxon>Cottales</taxon>
        <taxon>Liparidae</taxon>
        <taxon>Liparis</taxon>
    </lineage>
</organism>
<dbReference type="EMBL" id="SRLO01004965">
    <property type="protein sequence ID" value="TNN29991.1"/>
    <property type="molecule type" value="Genomic_DNA"/>
</dbReference>
<accession>A0A4Z2EN46</accession>
<gene>
    <name evidence="1" type="ORF">EYF80_059859</name>
</gene>
<keyword evidence="2" id="KW-1185">Reference proteome</keyword>
<dbReference type="Proteomes" id="UP000314294">
    <property type="component" value="Unassembled WGS sequence"/>
</dbReference>
<sequence>MSGGTEAEERGSERHERVLAMTYRRFLTFVSSAAETREADESELVSYWLRGEEFTVELHIGIY</sequence>
<proteinExistence type="predicted"/>
<reference evidence="1 2" key="1">
    <citation type="submission" date="2019-03" db="EMBL/GenBank/DDBJ databases">
        <title>First draft genome of Liparis tanakae, snailfish: a comprehensive survey of snailfish specific genes.</title>
        <authorList>
            <person name="Kim W."/>
            <person name="Song I."/>
            <person name="Jeong J.-H."/>
            <person name="Kim D."/>
            <person name="Kim S."/>
            <person name="Ryu S."/>
            <person name="Song J.Y."/>
            <person name="Lee S.K."/>
        </authorList>
    </citation>
    <scope>NUCLEOTIDE SEQUENCE [LARGE SCALE GENOMIC DNA]</scope>
    <source>
        <tissue evidence="1">Muscle</tissue>
    </source>
</reference>
<dbReference type="AlphaFoldDB" id="A0A4Z2EN46"/>
<protein>
    <submittedName>
        <fullName evidence="1">Uncharacterized protein</fullName>
    </submittedName>
</protein>
<comment type="caution">
    <text evidence="1">The sequence shown here is derived from an EMBL/GenBank/DDBJ whole genome shotgun (WGS) entry which is preliminary data.</text>
</comment>